<proteinExistence type="inferred from homology"/>
<dbReference type="RefSeq" id="WP_377242439.1">
    <property type="nucleotide sequence ID" value="NZ_JBHLXP010000001.1"/>
</dbReference>
<organism evidence="6 7">
    <name type="scientific">Rheinheimera tilapiae</name>
    <dbReference type="NCBI Taxonomy" id="875043"/>
    <lineage>
        <taxon>Bacteria</taxon>
        <taxon>Pseudomonadati</taxon>
        <taxon>Pseudomonadota</taxon>
        <taxon>Gammaproteobacteria</taxon>
        <taxon>Chromatiales</taxon>
        <taxon>Chromatiaceae</taxon>
        <taxon>Rheinheimera</taxon>
    </lineage>
</organism>
<evidence type="ECO:0000313" key="7">
    <source>
        <dbReference type="Proteomes" id="UP001589813"/>
    </source>
</evidence>
<gene>
    <name evidence="6" type="ORF">ACFFJP_08570</name>
</gene>
<dbReference type="PANTHER" id="PTHR31339:SF9">
    <property type="entry name" value="PLASMIN AND FIBRONECTIN-BINDING PROTEIN A"/>
    <property type="match status" value="1"/>
</dbReference>
<evidence type="ECO:0000256" key="1">
    <source>
        <dbReference type="ARBA" id="ARBA00008834"/>
    </source>
</evidence>
<evidence type="ECO:0000256" key="4">
    <source>
        <dbReference type="RuleBase" id="RU361169"/>
    </source>
</evidence>
<keyword evidence="3 4" id="KW-0326">Glycosidase</keyword>
<dbReference type="InterPro" id="IPR011050">
    <property type="entry name" value="Pectin_lyase_fold/virulence"/>
</dbReference>
<dbReference type="PROSITE" id="PS51318">
    <property type="entry name" value="TAT"/>
    <property type="match status" value="1"/>
</dbReference>
<evidence type="ECO:0000256" key="2">
    <source>
        <dbReference type="ARBA" id="ARBA00022801"/>
    </source>
</evidence>
<dbReference type="InterPro" id="IPR006626">
    <property type="entry name" value="PbH1"/>
</dbReference>
<accession>A0ABV6BBU1</accession>
<dbReference type="Gene3D" id="2.160.20.10">
    <property type="entry name" value="Single-stranded right-handed beta-helix, Pectin lyase-like"/>
    <property type="match status" value="1"/>
</dbReference>
<evidence type="ECO:0000256" key="5">
    <source>
        <dbReference type="SAM" id="SignalP"/>
    </source>
</evidence>
<dbReference type="InterPro" id="IPR006311">
    <property type="entry name" value="TAT_signal"/>
</dbReference>
<dbReference type="InterPro" id="IPR000743">
    <property type="entry name" value="Glyco_hydro_28"/>
</dbReference>
<dbReference type="Pfam" id="PF00295">
    <property type="entry name" value="Glyco_hydro_28"/>
    <property type="match status" value="1"/>
</dbReference>
<protein>
    <submittedName>
        <fullName evidence="6">Glycoside hydrolase family 28 protein</fullName>
        <ecNumber evidence="6">3.2.1.-</ecNumber>
    </submittedName>
</protein>
<dbReference type="EMBL" id="JBHLXP010000001">
    <property type="protein sequence ID" value="MFC0048341.1"/>
    <property type="molecule type" value="Genomic_DNA"/>
</dbReference>
<sequence>MISRRQFMQGSVAALAATPLLADALVHQLAAYEQRYDQQRKATRLAQRAEPVLDFASFLPHGDGVHKDTAALQAAVDAAAAKGGARILIPAGTYLIGAVQLKTAVTLELAAGATLLGSVDIADYYINAADGSSTLQALLYAEHAKAIRLCGSGTIDGRGRELSLNINDLHHSGARVEPDFNYWRNRSNHRPSVIAFHHCQQLEIVDITVKNGASWVQHYAGCDDLRIENIKVHSDCYWNNDGIDINDCKKVRVRGCFINSADDAICLKSTTGPGHFNDDIEISDCVLRSSANGVKFGTESQGGFRHVRIRNITVFDTYRAAIALETVDGAFLEDVEVDGVTANNVGCGLFIRLGQRNMQVAADTPPGRLQQVRIRNLRAEIAFGRADAGYEMRGPGLNAFYNPIPASISGLPDACASDIVLENIDMVYPGRANRGQAYRPYHQLFLVPQERAAYPEYSMFGELPAYGLFVRHVRGLVLKSVRLSSLEADFRPALVLDDVIGLTLDQVHLGGAQRPQLVLQKVKVTASKGLSGQDNAAKPVALGSSDIAIVSTDRPYLEISSSPGANASVAFKSKADAKTVAPATVGKGQR</sequence>
<dbReference type="SMART" id="SM00710">
    <property type="entry name" value="PbH1"/>
    <property type="match status" value="4"/>
</dbReference>
<comment type="caution">
    <text evidence="6">The sequence shown here is derived from an EMBL/GenBank/DDBJ whole genome shotgun (WGS) entry which is preliminary data.</text>
</comment>
<keyword evidence="7" id="KW-1185">Reference proteome</keyword>
<dbReference type="Proteomes" id="UP001589813">
    <property type="component" value="Unassembled WGS sequence"/>
</dbReference>
<reference evidence="6 7" key="1">
    <citation type="submission" date="2024-09" db="EMBL/GenBank/DDBJ databases">
        <authorList>
            <person name="Sun Q."/>
            <person name="Mori K."/>
        </authorList>
    </citation>
    <scope>NUCLEOTIDE SEQUENCE [LARGE SCALE GENOMIC DNA]</scope>
    <source>
        <strain evidence="6 7">KCTC 23315</strain>
    </source>
</reference>
<keyword evidence="5" id="KW-0732">Signal</keyword>
<dbReference type="EC" id="3.2.1.-" evidence="6"/>
<evidence type="ECO:0000256" key="3">
    <source>
        <dbReference type="ARBA" id="ARBA00023295"/>
    </source>
</evidence>
<feature type="signal peptide" evidence="5">
    <location>
        <begin position="1"/>
        <end position="24"/>
    </location>
</feature>
<feature type="chain" id="PRO_5047223751" evidence="5">
    <location>
        <begin position="25"/>
        <end position="590"/>
    </location>
</feature>
<dbReference type="PANTHER" id="PTHR31339">
    <property type="entry name" value="PECTIN LYASE-RELATED"/>
    <property type="match status" value="1"/>
</dbReference>
<dbReference type="GO" id="GO:0016798">
    <property type="term" value="F:hydrolase activity, acting on glycosyl bonds"/>
    <property type="evidence" value="ECO:0007669"/>
    <property type="project" value="UniProtKB-KW"/>
</dbReference>
<dbReference type="SUPFAM" id="SSF51126">
    <property type="entry name" value="Pectin lyase-like"/>
    <property type="match status" value="1"/>
</dbReference>
<comment type="similarity">
    <text evidence="1 4">Belongs to the glycosyl hydrolase 28 family.</text>
</comment>
<keyword evidence="2 4" id="KW-0378">Hydrolase</keyword>
<evidence type="ECO:0000313" key="6">
    <source>
        <dbReference type="EMBL" id="MFC0048341.1"/>
    </source>
</evidence>
<name>A0ABV6BBU1_9GAMM</name>
<dbReference type="InterPro" id="IPR012334">
    <property type="entry name" value="Pectin_lyas_fold"/>
</dbReference>
<dbReference type="InterPro" id="IPR051801">
    <property type="entry name" value="GH28_Enzymes"/>
</dbReference>